<evidence type="ECO:0000256" key="6">
    <source>
        <dbReference type="ARBA" id="ARBA00023274"/>
    </source>
</evidence>
<evidence type="ECO:0000256" key="5">
    <source>
        <dbReference type="ARBA" id="ARBA00022980"/>
    </source>
</evidence>
<dbReference type="GeneID" id="39985700"/>
<dbReference type="InterPro" id="IPR038122">
    <property type="entry name" value="PFU_sf"/>
</dbReference>
<feature type="domain" description="PUL" evidence="10">
    <location>
        <begin position="606"/>
        <end position="895"/>
    </location>
</feature>
<dbReference type="GO" id="GO:0005634">
    <property type="term" value="C:nucleus"/>
    <property type="evidence" value="ECO:0007669"/>
    <property type="project" value="TreeGrafter"/>
</dbReference>
<feature type="repeat" description="WD" evidence="7">
    <location>
        <begin position="84"/>
        <end position="106"/>
    </location>
</feature>
<dbReference type="Gene3D" id="1.25.10.10">
    <property type="entry name" value="Leucine-rich Repeat Variant"/>
    <property type="match status" value="1"/>
</dbReference>
<comment type="caution">
    <text evidence="11">The sequence shown here is derived from an EMBL/GenBank/DDBJ whole genome shotgun (WGS) entry which is preliminary data.</text>
</comment>
<dbReference type="PROSITE" id="PS50082">
    <property type="entry name" value="WD_REPEATS_2"/>
    <property type="match status" value="4"/>
</dbReference>
<dbReference type="InterPro" id="IPR015943">
    <property type="entry name" value="WD40/YVTN_repeat-like_dom_sf"/>
</dbReference>
<dbReference type="GO" id="GO:1990904">
    <property type="term" value="C:ribonucleoprotein complex"/>
    <property type="evidence" value="ECO:0007669"/>
    <property type="project" value="UniProtKB-KW"/>
</dbReference>
<dbReference type="PROSITE" id="PS51396">
    <property type="entry name" value="PUL"/>
    <property type="match status" value="1"/>
</dbReference>
<proteinExistence type="predicted"/>
<dbReference type="InterPro" id="IPR019775">
    <property type="entry name" value="WD40_repeat_CS"/>
</dbReference>
<keyword evidence="3 7" id="KW-0853">WD repeat</keyword>
<keyword evidence="12" id="KW-1185">Reference proteome</keyword>
<dbReference type="PROSITE" id="PS51394">
    <property type="entry name" value="PFU"/>
    <property type="match status" value="1"/>
</dbReference>
<dbReference type="PANTHER" id="PTHR19849:SF0">
    <property type="entry name" value="PHOSPHOLIPASE A-2-ACTIVATING PROTEIN"/>
    <property type="match status" value="1"/>
</dbReference>
<feature type="repeat" description="WD" evidence="7">
    <location>
        <begin position="251"/>
        <end position="282"/>
    </location>
</feature>
<evidence type="ECO:0000313" key="11">
    <source>
        <dbReference type="EMBL" id="ORC88837.1"/>
    </source>
</evidence>
<organism evidence="11 12">
    <name type="scientific">Trypanosoma theileri</name>
    <dbReference type="NCBI Taxonomy" id="67003"/>
    <lineage>
        <taxon>Eukaryota</taxon>
        <taxon>Discoba</taxon>
        <taxon>Euglenozoa</taxon>
        <taxon>Kinetoplastea</taxon>
        <taxon>Metakinetoplastina</taxon>
        <taxon>Trypanosomatida</taxon>
        <taxon>Trypanosomatidae</taxon>
        <taxon>Trypanosoma</taxon>
    </lineage>
</organism>
<dbReference type="InterPro" id="IPR011989">
    <property type="entry name" value="ARM-like"/>
</dbReference>
<evidence type="ECO:0000256" key="8">
    <source>
        <dbReference type="SAM" id="MobiDB-lite"/>
    </source>
</evidence>
<dbReference type="Pfam" id="PF00400">
    <property type="entry name" value="WD40"/>
    <property type="match status" value="4"/>
</dbReference>
<dbReference type="GO" id="GO:0010992">
    <property type="term" value="P:ubiquitin recycling"/>
    <property type="evidence" value="ECO:0007669"/>
    <property type="project" value="TreeGrafter"/>
</dbReference>
<dbReference type="VEuPathDB" id="TriTrypDB:TM35_000152680"/>
<evidence type="ECO:0000256" key="3">
    <source>
        <dbReference type="ARBA" id="ARBA00022574"/>
    </source>
</evidence>
<gene>
    <name evidence="11" type="ORF">TM35_000152680</name>
</gene>
<feature type="repeat" description="WD" evidence="7">
    <location>
        <begin position="209"/>
        <end position="240"/>
    </location>
</feature>
<dbReference type="AlphaFoldDB" id="A0A1X0NVW7"/>
<keyword evidence="2" id="KW-0963">Cytoplasm</keyword>
<name>A0A1X0NVW7_9TRYP</name>
<dbReference type="STRING" id="67003.A0A1X0NVW7"/>
<dbReference type="GO" id="GO:0043161">
    <property type="term" value="P:proteasome-mediated ubiquitin-dependent protein catabolic process"/>
    <property type="evidence" value="ECO:0007669"/>
    <property type="project" value="TreeGrafter"/>
</dbReference>
<evidence type="ECO:0000256" key="7">
    <source>
        <dbReference type="PROSITE-ProRule" id="PRU00221"/>
    </source>
</evidence>
<dbReference type="CDD" id="cd00200">
    <property type="entry name" value="WD40"/>
    <property type="match status" value="1"/>
</dbReference>
<dbReference type="Pfam" id="PF08324">
    <property type="entry name" value="PUL"/>
    <property type="match status" value="1"/>
</dbReference>
<dbReference type="Pfam" id="PF09070">
    <property type="entry name" value="PFU"/>
    <property type="match status" value="1"/>
</dbReference>
<dbReference type="Proteomes" id="UP000192257">
    <property type="component" value="Unassembled WGS sequence"/>
</dbReference>
<keyword evidence="4" id="KW-0677">Repeat</keyword>
<dbReference type="InterPro" id="IPR015155">
    <property type="entry name" value="PFU"/>
</dbReference>
<evidence type="ECO:0000256" key="1">
    <source>
        <dbReference type="ARBA" id="ARBA00004496"/>
    </source>
</evidence>
<dbReference type="Gene3D" id="3.10.20.870">
    <property type="entry name" value="PFU (PLAA family ubiquitin binding), C-terminal domain"/>
    <property type="match status" value="1"/>
</dbReference>
<dbReference type="InterPro" id="IPR013535">
    <property type="entry name" value="PUL_dom"/>
</dbReference>
<dbReference type="Gene3D" id="2.130.10.10">
    <property type="entry name" value="YVTN repeat-like/Quinoprotein amine dehydrogenase"/>
    <property type="match status" value="2"/>
</dbReference>
<comment type="subcellular location">
    <subcellularLocation>
        <location evidence="1">Cytoplasm</location>
    </subcellularLocation>
</comment>
<evidence type="ECO:0000259" key="9">
    <source>
        <dbReference type="PROSITE" id="PS51394"/>
    </source>
</evidence>
<evidence type="ECO:0000256" key="4">
    <source>
        <dbReference type="ARBA" id="ARBA00022737"/>
    </source>
</evidence>
<keyword evidence="6" id="KW-0687">Ribonucleoprotein</keyword>
<keyword evidence="5" id="KW-0689">Ribosomal protein</keyword>
<evidence type="ECO:0000313" key="12">
    <source>
        <dbReference type="Proteomes" id="UP000192257"/>
    </source>
</evidence>
<dbReference type="SUPFAM" id="SSF50978">
    <property type="entry name" value="WD40 repeat-like"/>
    <property type="match status" value="1"/>
</dbReference>
<evidence type="ECO:0000259" key="10">
    <source>
        <dbReference type="PROSITE" id="PS51396"/>
    </source>
</evidence>
<accession>A0A1X0NVW7</accession>
<feature type="domain" description="PFU" evidence="9">
    <location>
        <begin position="409"/>
        <end position="513"/>
    </location>
</feature>
<dbReference type="GO" id="GO:0043130">
    <property type="term" value="F:ubiquitin binding"/>
    <property type="evidence" value="ECO:0007669"/>
    <property type="project" value="TreeGrafter"/>
</dbReference>
<dbReference type="PROSITE" id="PS00678">
    <property type="entry name" value="WD_REPEATS_1"/>
    <property type="match status" value="1"/>
</dbReference>
<feature type="region of interest" description="Disordered" evidence="8">
    <location>
        <begin position="506"/>
        <end position="530"/>
    </location>
</feature>
<feature type="compositionally biased region" description="Low complexity" evidence="8">
    <location>
        <begin position="511"/>
        <end position="526"/>
    </location>
</feature>
<dbReference type="InterPro" id="IPR036322">
    <property type="entry name" value="WD40_repeat_dom_sf"/>
</dbReference>
<protein>
    <submittedName>
        <fullName evidence="11">Uncharacterized protein</fullName>
    </submittedName>
</protein>
<dbReference type="PROSITE" id="PS50294">
    <property type="entry name" value="WD_REPEATS_REGION"/>
    <property type="match status" value="2"/>
</dbReference>
<sequence length="902" mass="96112">MTETAPCCFVLRADGHVHASDVRHVSSNAGRIATASRDHTATVRSAVPHGDDVPAGCTLVGHTAFVNFALLYAAAPLLEGNTAVVTGSNDGHIALWDAETGKLEAVLSSHTQGVCCGTITASKGNNMDSTSNNNNNNNNSNDAIVTGDWGGVCLVFDGTTGRVRQSYTAHKTAVRGITALPGTTNIVSVSGDTTVHRWDVETGKTLAIYTAHKDAVQCVCALSSTRFASAGNDATIMVWDTAMGTTPMCVLAAHDSSIYGLCYCTERRLLFSAAEDHTVKVWCGGVVDISTSPQSLANTDAAAAAVVQSISHPCVVWSVCLTETGDIVTGGSDGILRIWTTNEDHMASVEKLQALEEAIAAQKFDVKVVGLPPNMDTSSLPWVDELPQRKGTVEGERLLVRSDAGSIEVYTWNSGRWDKLGTVVSGPDGTNYTGAGQSKPKVYHNGVPHDYVFDVDVNGKMLKLTYDKGQSVFDAAQNFIDSNSHVVSQTHKEEIQNFILNNVDPQDIQSGDGNPALASAAAAGGAQDSGEPLFSEFAREAAAMRQAGSTHTPSWSEALRNLESAGVPTDAVAFSGYAREQMELEKQRAAAAANPAVGSSENEQPNIAVWDGFRFFTTFNANGAQTKINELTGDAQFNKLVEEVLTAAKSEPNVAIMNAIIALYHKLPESSRFPAIDLLSYLLAIASHPFEWVMLLLGNGDSQSTAREFMQERVANIRTAPDAETLVTLRLFAHMVAALGKAPTTAILTFDQRELLLTALTKAPQPFLRTTKKNIKTGISAVVRNTAVCLSRHSAVLGDDGASEFTSALVRLVAQWLIFEPSDSPYTRDLVSTILTLVQTNNNSSSSSSSDSSSVNTITAVAVEVGRSTLAHTMRVLKECAEPQCREAATNILNIFNEAESH</sequence>
<dbReference type="EMBL" id="NBCO01000015">
    <property type="protein sequence ID" value="ORC88837.1"/>
    <property type="molecule type" value="Genomic_DNA"/>
</dbReference>
<dbReference type="GO" id="GO:0005737">
    <property type="term" value="C:cytoplasm"/>
    <property type="evidence" value="ECO:0007669"/>
    <property type="project" value="UniProtKB-SubCell"/>
</dbReference>
<dbReference type="OrthoDB" id="10265988at2759"/>
<evidence type="ECO:0000256" key="2">
    <source>
        <dbReference type="ARBA" id="ARBA00022490"/>
    </source>
</evidence>
<dbReference type="InterPro" id="IPR020472">
    <property type="entry name" value="WD40_PAC1"/>
</dbReference>
<reference evidence="11 12" key="1">
    <citation type="submission" date="2017-03" db="EMBL/GenBank/DDBJ databases">
        <title>An alternative strategy for trypanosome survival in the mammalian bloodstream revealed through genome and transcriptome analysis of the ubiquitous bovine parasite Trypanosoma (Megatrypanum) theileri.</title>
        <authorList>
            <person name="Kelly S."/>
            <person name="Ivens A."/>
            <person name="Mott A."/>
            <person name="O'Neill E."/>
            <person name="Emms D."/>
            <person name="Macleod O."/>
            <person name="Voorheis P."/>
            <person name="Matthews J."/>
            <person name="Matthews K."/>
            <person name="Carrington M."/>
        </authorList>
    </citation>
    <scope>NUCLEOTIDE SEQUENCE [LARGE SCALE GENOMIC DNA]</scope>
    <source>
        <strain evidence="11">Edinburgh</strain>
    </source>
</reference>
<dbReference type="PANTHER" id="PTHR19849">
    <property type="entry name" value="PHOSPHOLIPASE A-2-ACTIVATING PROTEIN"/>
    <property type="match status" value="1"/>
</dbReference>
<dbReference type="RefSeq" id="XP_028882903.1">
    <property type="nucleotide sequence ID" value="XM_029025920.1"/>
</dbReference>
<feature type="repeat" description="WD" evidence="7">
    <location>
        <begin position="167"/>
        <end position="208"/>
    </location>
</feature>
<dbReference type="GO" id="GO:0005840">
    <property type="term" value="C:ribosome"/>
    <property type="evidence" value="ECO:0007669"/>
    <property type="project" value="UniProtKB-KW"/>
</dbReference>
<dbReference type="SMART" id="SM00320">
    <property type="entry name" value="WD40"/>
    <property type="match status" value="7"/>
</dbReference>
<dbReference type="InterPro" id="IPR001680">
    <property type="entry name" value="WD40_rpt"/>
</dbReference>
<dbReference type="PRINTS" id="PR00320">
    <property type="entry name" value="GPROTEINBRPT"/>
</dbReference>